<proteinExistence type="predicted"/>
<sequence length="59" mass="6806">MVNASFMRNRTVKKPSYQAISPCPVVGDCIESFFVLFHRIGQRQVVRTIEKAGNHWIIE</sequence>
<organism evidence="1 2">
    <name type="scientific">Larinioides sclopetarius</name>
    <dbReference type="NCBI Taxonomy" id="280406"/>
    <lineage>
        <taxon>Eukaryota</taxon>
        <taxon>Metazoa</taxon>
        <taxon>Ecdysozoa</taxon>
        <taxon>Arthropoda</taxon>
        <taxon>Chelicerata</taxon>
        <taxon>Arachnida</taxon>
        <taxon>Araneae</taxon>
        <taxon>Araneomorphae</taxon>
        <taxon>Entelegynae</taxon>
        <taxon>Araneoidea</taxon>
        <taxon>Araneidae</taxon>
        <taxon>Larinioides</taxon>
    </lineage>
</organism>
<reference evidence="1 2" key="1">
    <citation type="submission" date="2024-04" db="EMBL/GenBank/DDBJ databases">
        <authorList>
            <person name="Rising A."/>
            <person name="Reimegard J."/>
            <person name="Sonavane S."/>
            <person name="Akerstrom W."/>
            <person name="Nylinder S."/>
            <person name="Hedman E."/>
            <person name="Kallberg Y."/>
        </authorList>
    </citation>
    <scope>NUCLEOTIDE SEQUENCE [LARGE SCALE GENOMIC DNA]</scope>
</reference>
<evidence type="ECO:0000313" key="2">
    <source>
        <dbReference type="Proteomes" id="UP001497382"/>
    </source>
</evidence>
<protein>
    <submittedName>
        <fullName evidence="1">Uncharacterized protein</fullName>
    </submittedName>
</protein>
<keyword evidence="2" id="KW-1185">Reference proteome</keyword>
<comment type="caution">
    <text evidence="1">The sequence shown here is derived from an EMBL/GenBank/DDBJ whole genome shotgun (WGS) entry which is preliminary data.</text>
</comment>
<name>A0AAV2AJ47_9ARAC</name>
<gene>
    <name evidence="1" type="ORF">LARSCL_LOCUS12915</name>
</gene>
<dbReference type="EMBL" id="CAXIEN010000174">
    <property type="protein sequence ID" value="CAL1284033.1"/>
    <property type="molecule type" value="Genomic_DNA"/>
</dbReference>
<dbReference type="Proteomes" id="UP001497382">
    <property type="component" value="Unassembled WGS sequence"/>
</dbReference>
<accession>A0AAV2AJ47</accession>
<dbReference type="AlphaFoldDB" id="A0AAV2AJ47"/>
<evidence type="ECO:0000313" key="1">
    <source>
        <dbReference type="EMBL" id="CAL1284033.1"/>
    </source>
</evidence>